<evidence type="ECO:0000256" key="1">
    <source>
        <dbReference type="SAM" id="MobiDB-lite"/>
    </source>
</evidence>
<feature type="compositionally biased region" description="Basic and acidic residues" evidence="1">
    <location>
        <begin position="601"/>
        <end position="614"/>
    </location>
</feature>
<protein>
    <recommendedName>
        <fullName evidence="2">Integrase catalytic domain-containing protein</fullName>
    </recommendedName>
</protein>
<gene>
    <name evidence="3" type="ORF">PCOR1329_LOCUS66216</name>
</gene>
<dbReference type="InterPro" id="IPR001584">
    <property type="entry name" value="Integrase_cat-core"/>
</dbReference>
<proteinExistence type="predicted"/>
<dbReference type="PANTHER" id="PTHR11439:SF483">
    <property type="entry name" value="PEPTIDE SYNTHASE GLIP-LIKE, PUTATIVE (AFU_ORTHOLOGUE AFUA_3G12920)-RELATED"/>
    <property type="match status" value="1"/>
</dbReference>
<dbReference type="Proteomes" id="UP001189429">
    <property type="component" value="Unassembled WGS sequence"/>
</dbReference>
<feature type="compositionally biased region" description="Low complexity" evidence="1">
    <location>
        <begin position="632"/>
        <end position="649"/>
    </location>
</feature>
<keyword evidence="4" id="KW-1185">Reference proteome</keyword>
<evidence type="ECO:0000313" key="4">
    <source>
        <dbReference type="Proteomes" id="UP001189429"/>
    </source>
</evidence>
<accession>A0ABN9WD30</accession>
<reference evidence="3" key="1">
    <citation type="submission" date="2023-10" db="EMBL/GenBank/DDBJ databases">
        <authorList>
            <person name="Chen Y."/>
            <person name="Shah S."/>
            <person name="Dougan E. K."/>
            <person name="Thang M."/>
            <person name="Chan C."/>
        </authorList>
    </citation>
    <scope>NUCLEOTIDE SEQUENCE [LARGE SCALE GENOMIC DNA]</scope>
</reference>
<feature type="region of interest" description="Disordered" evidence="1">
    <location>
        <begin position="135"/>
        <end position="154"/>
    </location>
</feature>
<feature type="region of interest" description="Disordered" evidence="1">
    <location>
        <begin position="629"/>
        <end position="652"/>
    </location>
</feature>
<evidence type="ECO:0000259" key="2">
    <source>
        <dbReference type="PROSITE" id="PS50994"/>
    </source>
</evidence>
<dbReference type="PANTHER" id="PTHR11439">
    <property type="entry name" value="GAG-POL-RELATED RETROTRANSPOSON"/>
    <property type="match status" value="1"/>
</dbReference>
<comment type="caution">
    <text evidence="3">The sequence shown here is derived from an EMBL/GenBank/DDBJ whole genome shotgun (WGS) entry which is preliminary data.</text>
</comment>
<dbReference type="PROSITE" id="PS50994">
    <property type="entry name" value="INTEGRASE"/>
    <property type="match status" value="1"/>
</dbReference>
<feature type="compositionally biased region" description="Low complexity" evidence="1">
    <location>
        <begin position="135"/>
        <end position="147"/>
    </location>
</feature>
<evidence type="ECO:0000313" key="3">
    <source>
        <dbReference type="EMBL" id="CAK0884218.1"/>
    </source>
</evidence>
<feature type="domain" description="Integrase catalytic" evidence="2">
    <location>
        <begin position="220"/>
        <end position="401"/>
    </location>
</feature>
<name>A0ABN9WD30_9DINO</name>
<dbReference type="EMBL" id="CAUYUJ010018516">
    <property type="protein sequence ID" value="CAK0884218.1"/>
    <property type="molecule type" value="Genomic_DNA"/>
</dbReference>
<feature type="region of interest" description="Disordered" evidence="1">
    <location>
        <begin position="593"/>
        <end position="614"/>
    </location>
</feature>
<organism evidence="3 4">
    <name type="scientific">Prorocentrum cordatum</name>
    <dbReference type="NCBI Taxonomy" id="2364126"/>
    <lineage>
        <taxon>Eukaryota</taxon>
        <taxon>Sar</taxon>
        <taxon>Alveolata</taxon>
        <taxon>Dinophyceae</taxon>
        <taxon>Prorocentrales</taxon>
        <taxon>Prorocentraceae</taxon>
        <taxon>Prorocentrum</taxon>
    </lineage>
</organism>
<sequence>MTFDTGAAAAAFQLEQEGEHTEADGGSYRTATGEIVQDEGGGGIKGVSEYGESMFLKGRRASIGKPLLSASATAAKGHFTRVGAFSGYILRESELAQKIRQMIDQCVAEGNEGIAPLHLQNGVYKMDVLMDQPAGSGPVGGASASEPPESPALKYEKGSETAKIMTVILRRLRQRKRRDESDYLLDLKLINARLQVTAFRDWCEVCCAARGLGQPHERQAEAREGANPAVAIDFAFMGEKTGGEDEGQEDNFPMLVARDSKTKLPYSTAIPGKKVTTFMIKILMSFTLYLGHRRLVFQSDGEPAIAALKTAVAVATPTVEFLPREPPAGEHQSNGGIEVTVREVKRQVRANRYALEAKLGRKVDDDHPILKGLPQYAAACIGQRRRGTDGLTGEQRRSGRECKKLGAEFGERLMHRPLAPGGRRSTMEERVKSGSFLGYHMRTGALLVMTVDSAEKAQGFKKLPKEQAWDGKDWAALRGVPWATRPEKEAPALARATAVATVRMEPRAPRARYVLRRDIEKRGATAGCPGCLELTQKGKITNSTATSVFEVRKQLEETNLPCRRPLETAIELLPQSRGTPRWRRCRPEAVEANRALPGSAEETRPTLDELPGHEDEAQMNLGGLVDTAMPQAASSSSASASASRPSRAPDGSMDVDFLERINGHDKGHTFVMIYELVAFEMRANANVNDAEQAGEIAPLLTEMCAVDTAEVHSPRRFAEMTFRYGLTRGLAVDIDAGWDLLLPEQRKECKKQLKDEDPLLTITSPPRTPVSSLRALSDSKRDPKIAEAEILEGETHLNFSMEICKAIDSNGKLGFVRKETGWLTNGELLAEILKGPHPHEEDTDVFAEYQDYFIDDLTGEILDSEGVRAARQEELDWCRGRQVWKKVSRREMLENGKKTATLKWIDTNKGDRTQPRYCSRLVAREIKKAMRSEDRPDQAELFSAMPPLEAFMAMVTIFVGRVNDAYHDGDTEDIIYKFYDISRAHFYGDANREVYVELPEEETYDDPEPMKGVSNPALLCHAERHMQAEVHGDDFGVIVRKSQEGWFDDALSRYDSKATGILSSRPLQEQSVVYLNRALIWSPSERSAYLEADTRRVKKVIRDLGMENAKEVTAPALDDEKAKTYRSVAIRIMCLSLDRPDISYSASTQARRTKEPKETHMEDLKRIGRNLKKCPAGRLLFPAQRLPSKICVYCDSDCAGLYALLRGVCHGFGVQATSAVLGVEVDYDMELYIFSDSSAARGLASRQGLGAVRHLDVRFLWLQERIQSKRLLLKTVDGHWAPADLFTKAFDQDTMERLMKLICFTLKFDGSARHRVL</sequence>